<evidence type="ECO:0000256" key="1">
    <source>
        <dbReference type="ARBA" id="ARBA00023163"/>
    </source>
</evidence>
<sequence length="337" mass="39795">MCSDLIKDLSPRTADVIERRFGLKTEKRETLEAIGESYGRTRERIRQLEEEGFSKIRKKIKDEQDVFQYFNQTLELFGGIKKEVLLFNYLVQGEKNFQNQIRFLLILANEFRNFPEDDNFYSFWFTKKNIAITAKKIAKGILRGLKKENRPIILDELFKIQEKDASKIWGKGFNKDIFLSCLEISKNIGKNPEELYGLKNWLEINPRGMKNKAYLVFKKEKRPLHFTEVVKLIEKLPFPSEKQPNLATVHNELIRDSRFVLVGRGLYALKEWGYESGFVKDIIYKTLKGAKRPLTKQEILERVLKQRFVKENTIFLNLQDGNYFARDKEGRYTIREA</sequence>
<evidence type="ECO:0000313" key="4">
    <source>
        <dbReference type="Proteomes" id="UP000231472"/>
    </source>
</evidence>
<evidence type="ECO:0000313" key="3">
    <source>
        <dbReference type="EMBL" id="PIS40344.1"/>
    </source>
</evidence>
<dbReference type="PROSITE" id="PS51913">
    <property type="entry name" value="HTH_HARE"/>
    <property type="match status" value="1"/>
</dbReference>
<dbReference type="InterPro" id="IPR050239">
    <property type="entry name" value="Sigma-70_RNA_pol_init_factors"/>
</dbReference>
<dbReference type="Gene3D" id="1.10.10.1250">
    <property type="entry name" value="RNA polymerase, subunit delta, N-terminal domain"/>
    <property type="match status" value="1"/>
</dbReference>
<comment type="caution">
    <text evidence="3">The sequence shown here is derived from an EMBL/GenBank/DDBJ whole genome shotgun (WGS) entry which is preliminary data.</text>
</comment>
<proteinExistence type="predicted"/>
<dbReference type="Gene3D" id="1.10.10.10">
    <property type="entry name" value="Winged helix-like DNA-binding domain superfamily/Winged helix DNA-binding domain"/>
    <property type="match status" value="1"/>
</dbReference>
<name>A0A2H0YPB4_9BACT</name>
<dbReference type="Pfam" id="PF04545">
    <property type="entry name" value="Sigma70_r4"/>
    <property type="match status" value="1"/>
</dbReference>
<organism evidence="3 4">
    <name type="scientific">Candidatus Nealsonbacteria bacterium CG08_land_8_20_14_0_20_36_22</name>
    <dbReference type="NCBI Taxonomy" id="1974704"/>
    <lineage>
        <taxon>Bacteria</taxon>
        <taxon>Candidatus Nealsoniibacteriota</taxon>
    </lineage>
</organism>
<dbReference type="AlphaFoldDB" id="A0A2H0YPB4"/>
<dbReference type="SUPFAM" id="SSF88659">
    <property type="entry name" value="Sigma3 and sigma4 domains of RNA polymerase sigma factors"/>
    <property type="match status" value="1"/>
</dbReference>
<gene>
    <name evidence="3" type="ORF">COT32_00235</name>
</gene>
<dbReference type="PANTHER" id="PTHR30603:SF47">
    <property type="entry name" value="RNA POLYMERASE SIGMA FACTOR SIGD, CHLOROPLASTIC"/>
    <property type="match status" value="1"/>
</dbReference>
<dbReference type="PANTHER" id="PTHR30603">
    <property type="entry name" value="RNA POLYMERASE SIGMA FACTOR RPO"/>
    <property type="match status" value="1"/>
</dbReference>
<dbReference type="GO" id="GO:0003700">
    <property type="term" value="F:DNA-binding transcription factor activity"/>
    <property type="evidence" value="ECO:0007669"/>
    <property type="project" value="InterPro"/>
</dbReference>
<dbReference type="EMBL" id="PEYC01000006">
    <property type="protein sequence ID" value="PIS40344.1"/>
    <property type="molecule type" value="Genomic_DNA"/>
</dbReference>
<dbReference type="InterPro" id="IPR007630">
    <property type="entry name" value="RNA_pol_sigma70_r4"/>
</dbReference>
<protein>
    <recommendedName>
        <fullName evidence="2">HTH HARE-type domain-containing protein</fullName>
    </recommendedName>
</protein>
<dbReference type="InterPro" id="IPR038087">
    <property type="entry name" value="RNAP_delta_N_dom_sf"/>
</dbReference>
<evidence type="ECO:0000259" key="2">
    <source>
        <dbReference type="PROSITE" id="PS51913"/>
    </source>
</evidence>
<reference evidence="4" key="1">
    <citation type="submission" date="2017-09" db="EMBL/GenBank/DDBJ databases">
        <title>Depth-based differentiation of microbial function through sediment-hosted aquifers and enrichment of novel symbionts in the deep terrestrial subsurface.</title>
        <authorList>
            <person name="Probst A.J."/>
            <person name="Ladd B."/>
            <person name="Jarett J.K."/>
            <person name="Geller-Mcgrath D.E."/>
            <person name="Sieber C.M.K."/>
            <person name="Emerson J.B."/>
            <person name="Anantharaman K."/>
            <person name="Thomas B.C."/>
            <person name="Malmstrom R."/>
            <person name="Stieglmeier M."/>
            <person name="Klingl A."/>
            <person name="Woyke T."/>
            <person name="Ryan C.M."/>
            <person name="Banfield J.F."/>
        </authorList>
    </citation>
    <scope>NUCLEOTIDE SEQUENCE [LARGE SCALE GENOMIC DNA]</scope>
</reference>
<dbReference type="InterPro" id="IPR000943">
    <property type="entry name" value="RNA_pol_sigma70"/>
</dbReference>
<feature type="domain" description="HTH HARE-type" evidence="2">
    <location>
        <begin position="207"/>
        <end position="272"/>
    </location>
</feature>
<dbReference type="GO" id="GO:0006352">
    <property type="term" value="P:DNA-templated transcription initiation"/>
    <property type="evidence" value="ECO:0007669"/>
    <property type="project" value="InterPro"/>
</dbReference>
<accession>A0A2H0YPB4</accession>
<keyword evidence="1" id="KW-0804">Transcription</keyword>
<dbReference type="InterPro" id="IPR013324">
    <property type="entry name" value="RNA_pol_sigma_r3/r4-like"/>
</dbReference>
<dbReference type="InterPro" id="IPR007759">
    <property type="entry name" value="Asxl_HARE-HTH"/>
</dbReference>
<dbReference type="InterPro" id="IPR036388">
    <property type="entry name" value="WH-like_DNA-bd_sf"/>
</dbReference>
<dbReference type="Pfam" id="PF05066">
    <property type="entry name" value="HARE-HTH"/>
    <property type="match status" value="1"/>
</dbReference>
<dbReference type="Proteomes" id="UP000231472">
    <property type="component" value="Unassembled WGS sequence"/>
</dbReference>
<dbReference type="PRINTS" id="PR00046">
    <property type="entry name" value="SIGMA70FCT"/>
</dbReference>